<dbReference type="Gene3D" id="2.60.40.10">
    <property type="entry name" value="Immunoglobulins"/>
    <property type="match status" value="1"/>
</dbReference>
<evidence type="ECO:0000313" key="3">
    <source>
        <dbReference type="Proteomes" id="UP001642540"/>
    </source>
</evidence>
<evidence type="ECO:0000313" key="2">
    <source>
        <dbReference type="EMBL" id="CAL8091572.1"/>
    </source>
</evidence>
<name>A0ABP1Q6X1_9HEXA</name>
<dbReference type="EMBL" id="CAXLJM020000024">
    <property type="protein sequence ID" value="CAL8091572.1"/>
    <property type="molecule type" value="Genomic_DNA"/>
</dbReference>
<sequence>MAHFWVSLCVILAFYDFANNGAAYAQGASPAKVDLPTVQSQIGNEAKLQCSISEENNATTASSPLRYCVWERVEPAASSSSSQKHQALILNFNDINSQPGIFSGVSGYSYQGEGFREGDCGVKIAEVKAEDIAKWQCTLITDDQVFRGYVTLEKEDPPKKNETVGLAVAASRTAIDDDGNQFQSQPSFRPRPIITSYDDARAIIQPEIVVQSTSSDGSPLIQEVKVESAGLQIKPRRGGKLIVFE</sequence>
<proteinExistence type="predicted"/>
<organism evidence="2 3">
    <name type="scientific">Orchesella dallaii</name>
    <dbReference type="NCBI Taxonomy" id="48710"/>
    <lineage>
        <taxon>Eukaryota</taxon>
        <taxon>Metazoa</taxon>
        <taxon>Ecdysozoa</taxon>
        <taxon>Arthropoda</taxon>
        <taxon>Hexapoda</taxon>
        <taxon>Collembola</taxon>
        <taxon>Entomobryomorpha</taxon>
        <taxon>Entomobryoidea</taxon>
        <taxon>Orchesellidae</taxon>
        <taxon>Orchesellinae</taxon>
        <taxon>Orchesella</taxon>
    </lineage>
</organism>
<accession>A0ABP1Q6X1</accession>
<feature type="signal peptide" evidence="1">
    <location>
        <begin position="1"/>
        <end position="23"/>
    </location>
</feature>
<dbReference type="Proteomes" id="UP001642540">
    <property type="component" value="Unassembled WGS sequence"/>
</dbReference>
<dbReference type="InterPro" id="IPR013783">
    <property type="entry name" value="Ig-like_fold"/>
</dbReference>
<protein>
    <recommendedName>
        <fullName evidence="4">Ig-like domain-containing protein</fullName>
    </recommendedName>
</protein>
<evidence type="ECO:0000256" key="1">
    <source>
        <dbReference type="SAM" id="SignalP"/>
    </source>
</evidence>
<gene>
    <name evidence="2" type="ORF">ODALV1_LOCUS7969</name>
</gene>
<keyword evidence="1" id="KW-0732">Signal</keyword>
<keyword evidence="3" id="KW-1185">Reference proteome</keyword>
<comment type="caution">
    <text evidence="2">The sequence shown here is derived from an EMBL/GenBank/DDBJ whole genome shotgun (WGS) entry which is preliminary data.</text>
</comment>
<feature type="chain" id="PRO_5046931337" description="Ig-like domain-containing protein" evidence="1">
    <location>
        <begin position="24"/>
        <end position="245"/>
    </location>
</feature>
<evidence type="ECO:0008006" key="4">
    <source>
        <dbReference type="Google" id="ProtNLM"/>
    </source>
</evidence>
<reference evidence="2 3" key="1">
    <citation type="submission" date="2024-08" db="EMBL/GenBank/DDBJ databases">
        <authorList>
            <person name="Cucini C."/>
            <person name="Frati F."/>
        </authorList>
    </citation>
    <scope>NUCLEOTIDE SEQUENCE [LARGE SCALE GENOMIC DNA]</scope>
</reference>